<evidence type="ECO:0000313" key="1">
    <source>
        <dbReference type="EMBL" id="MPN27743.1"/>
    </source>
</evidence>
<organism evidence="1">
    <name type="scientific">bioreactor metagenome</name>
    <dbReference type="NCBI Taxonomy" id="1076179"/>
    <lineage>
        <taxon>unclassified sequences</taxon>
        <taxon>metagenomes</taxon>
        <taxon>ecological metagenomes</taxon>
    </lineage>
</organism>
<sequence length="72" mass="7980">MGIPLHAGLVVCCHMFFYGRVKLGQTMEGLLADTGIYTMVDELYLILDKGFVARFSDPGRCDCEPVMVGHIQ</sequence>
<gene>
    <name evidence="1" type="ORF">SDC9_175177</name>
</gene>
<dbReference type="AlphaFoldDB" id="A0A645GVS9"/>
<dbReference type="EMBL" id="VSSQ01077741">
    <property type="protein sequence ID" value="MPN27743.1"/>
    <property type="molecule type" value="Genomic_DNA"/>
</dbReference>
<reference evidence="1" key="1">
    <citation type="submission" date="2019-08" db="EMBL/GenBank/DDBJ databases">
        <authorList>
            <person name="Kucharzyk K."/>
            <person name="Murdoch R.W."/>
            <person name="Higgins S."/>
            <person name="Loffler F."/>
        </authorList>
    </citation>
    <scope>NUCLEOTIDE SEQUENCE</scope>
</reference>
<accession>A0A645GVS9</accession>
<protein>
    <submittedName>
        <fullName evidence="1">Uncharacterized protein</fullName>
    </submittedName>
</protein>
<proteinExistence type="predicted"/>
<name>A0A645GVS9_9ZZZZ</name>
<comment type="caution">
    <text evidence="1">The sequence shown here is derived from an EMBL/GenBank/DDBJ whole genome shotgun (WGS) entry which is preliminary data.</text>
</comment>